<proteinExistence type="predicted"/>
<protein>
    <submittedName>
        <fullName evidence="1">Uncharacterized protein</fullName>
    </submittedName>
</protein>
<gene>
    <name evidence="1" type="ORF">DIJ64_07160</name>
</gene>
<dbReference type="EMBL" id="CP029543">
    <property type="protein sequence ID" value="AWV47928.1"/>
    <property type="molecule type" value="Genomic_DNA"/>
</dbReference>
<reference evidence="1 2" key="1">
    <citation type="submission" date="2018-05" db="EMBL/GenBank/DDBJ databases">
        <title>Evolution of small genomes with special reference to Mycobacterium leprae.</title>
        <authorList>
            <person name="Mohanty P.S."/>
            <person name="Bansal A.K."/>
            <person name="Gupta U.D."/>
            <person name="Naaz F."/>
            <person name="Dwivedi V.D."/>
            <person name="Singh H."/>
            <person name="Gupta G."/>
            <person name="Sharma S."/>
            <person name="Arora M."/>
        </authorList>
    </citation>
    <scope>NUCLEOTIDE SEQUENCE [LARGE SCALE GENOMIC DNA]</scope>
    <source>
        <strain evidence="1 2">MRHRU-235-G</strain>
    </source>
</reference>
<dbReference type="AlphaFoldDB" id="A0AAD0KTX4"/>
<sequence>MIGCWLNLDIDVVAVGDDDDRHSAGLLSSIDRHDWGWLQPQSSPAASTVQPLPASRIPKTSFKPYHVPMLGSRGKASSSLTLAALVQAALDPVKQNCTRSRVLFGT</sequence>
<evidence type="ECO:0000313" key="2">
    <source>
        <dbReference type="Proteomes" id="UP000249682"/>
    </source>
</evidence>
<evidence type="ECO:0000313" key="1">
    <source>
        <dbReference type="EMBL" id="AWV47928.1"/>
    </source>
</evidence>
<organism evidence="1 2">
    <name type="scientific">Mycobacterium leprae</name>
    <dbReference type="NCBI Taxonomy" id="1769"/>
    <lineage>
        <taxon>Bacteria</taxon>
        <taxon>Bacillati</taxon>
        <taxon>Actinomycetota</taxon>
        <taxon>Actinomycetes</taxon>
        <taxon>Mycobacteriales</taxon>
        <taxon>Mycobacteriaceae</taxon>
        <taxon>Mycobacterium</taxon>
    </lineage>
</organism>
<dbReference type="Proteomes" id="UP000249682">
    <property type="component" value="Chromosome"/>
</dbReference>
<accession>A0AAD0KTX4</accession>
<name>A0AAD0KTX4_MYCLR</name>